<keyword evidence="2" id="KW-1185">Reference proteome</keyword>
<dbReference type="SUPFAM" id="SSF49785">
    <property type="entry name" value="Galactose-binding domain-like"/>
    <property type="match status" value="1"/>
</dbReference>
<dbReference type="Gene3D" id="2.60.120.260">
    <property type="entry name" value="Galactose-binding domain-like"/>
    <property type="match status" value="1"/>
</dbReference>
<sequence length="350" mass="41595">MNNENYLENENVFSFDSDGNNSMNSKTICDLVSLELKEGEKVIRYYDANTGFHTIKNPGWIIFDLRERKRISYIRFLLWDNCGSEKKQPSRRKYLYRLLVADEMSKEGMGASVLRWEVVYDTMFNGSNGWQEFYFESTCKYIRYIKIYFMNNSRDQYTHLVNIQAYEYPTQVLYNCSQGFGQTSQKKQGVYKWFNHLRGDSGKVEDQEMAPPIHGLINNRVIIGKQSDETVCSISLRVYERVVRMLVDLNDNIFNTELENIKSEITERLKELHTIDKELQYFQNSIYNPVIRRFSHQQCWSKWLARFTTGALIITIIQWIVDTCSAFAWHEKFILFIRKLIAFIYPYLFV</sequence>
<gene>
    <name evidence="1" type="ORF">H8744_03425</name>
</gene>
<dbReference type="EMBL" id="JACRTF010000001">
    <property type="protein sequence ID" value="MBC8592305.1"/>
    <property type="molecule type" value="Genomic_DNA"/>
</dbReference>
<dbReference type="InterPro" id="IPR008979">
    <property type="entry name" value="Galactose-bd-like_sf"/>
</dbReference>
<reference evidence="1" key="1">
    <citation type="submission" date="2020-08" db="EMBL/GenBank/DDBJ databases">
        <title>Genome public.</title>
        <authorList>
            <person name="Liu C."/>
            <person name="Sun Q."/>
        </authorList>
    </citation>
    <scope>NUCLEOTIDE SEQUENCE</scope>
    <source>
        <strain evidence="1">N12</strain>
    </source>
</reference>
<comment type="caution">
    <text evidence="1">The sequence shown here is derived from an EMBL/GenBank/DDBJ whole genome shotgun (WGS) entry which is preliminary data.</text>
</comment>
<dbReference type="Proteomes" id="UP000651085">
    <property type="component" value="Unassembled WGS sequence"/>
</dbReference>
<proteinExistence type="predicted"/>
<dbReference type="RefSeq" id="WP_262433520.1">
    <property type="nucleotide sequence ID" value="NZ_JACRTF010000001.1"/>
</dbReference>
<evidence type="ECO:0000313" key="1">
    <source>
        <dbReference type="EMBL" id="MBC8592305.1"/>
    </source>
</evidence>
<name>A0A926IP97_9BACT</name>
<evidence type="ECO:0000313" key="2">
    <source>
        <dbReference type="Proteomes" id="UP000651085"/>
    </source>
</evidence>
<protein>
    <submittedName>
        <fullName evidence="1">Uncharacterized protein</fullName>
    </submittedName>
</protein>
<dbReference type="AlphaFoldDB" id="A0A926IP97"/>
<organism evidence="1 2">
    <name type="scientific">Jilunia laotingensis</name>
    <dbReference type="NCBI Taxonomy" id="2763675"/>
    <lineage>
        <taxon>Bacteria</taxon>
        <taxon>Pseudomonadati</taxon>
        <taxon>Bacteroidota</taxon>
        <taxon>Bacteroidia</taxon>
        <taxon>Bacteroidales</taxon>
        <taxon>Bacteroidaceae</taxon>
        <taxon>Jilunia</taxon>
    </lineage>
</organism>
<accession>A0A926IP97</accession>